<evidence type="ECO:0000313" key="2">
    <source>
        <dbReference type="Proteomes" id="UP000532010"/>
    </source>
</evidence>
<name>A0A7W4VNX2_9HYPH</name>
<keyword evidence="2" id="KW-1185">Reference proteome</keyword>
<evidence type="ECO:0000313" key="1">
    <source>
        <dbReference type="EMBL" id="MBB3020664.1"/>
    </source>
</evidence>
<comment type="caution">
    <text evidence="1">The sequence shown here is derived from an EMBL/GenBank/DDBJ whole genome shotgun (WGS) entry which is preliminary data.</text>
</comment>
<dbReference type="Proteomes" id="UP000532010">
    <property type="component" value="Unassembled WGS sequence"/>
</dbReference>
<protein>
    <submittedName>
        <fullName evidence="1">Uncharacterized protein</fullName>
    </submittedName>
</protein>
<dbReference type="EMBL" id="JACHWB010000005">
    <property type="protein sequence ID" value="MBB3020664.1"/>
    <property type="molecule type" value="Genomic_DNA"/>
</dbReference>
<dbReference type="RefSeq" id="WP_183452871.1">
    <property type="nucleotide sequence ID" value="NZ_JACHWB010000005.1"/>
</dbReference>
<dbReference type="AlphaFoldDB" id="A0A7W4VNX2"/>
<sequence>MSDTDALLRVLISEVRGLRADIARQAGAPVQADSLAALLDAIASAVGARVFTASELADFAEAAPPEKLLTALHAAGGTSPRKVGKLLRRMEKQELAGWRVLQVGSDRDGIIWKVEPASLGG</sequence>
<gene>
    <name evidence="1" type="ORF">FHR70_003750</name>
</gene>
<reference evidence="1 2" key="1">
    <citation type="submission" date="2020-08" db="EMBL/GenBank/DDBJ databases">
        <title>The Agave Microbiome: Exploring the role of microbial communities in plant adaptations to desert environments.</title>
        <authorList>
            <person name="Partida-Martinez L.P."/>
        </authorList>
    </citation>
    <scope>NUCLEOTIDE SEQUENCE [LARGE SCALE GENOMIC DNA]</scope>
    <source>
        <strain evidence="1 2">AT3.9</strain>
    </source>
</reference>
<accession>A0A7W4VNX2</accession>
<proteinExistence type="predicted"/>
<organism evidence="1 2">
    <name type="scientific">Microvirga lupini</name>
    <dbReference type="NCBI Taxonomy" id="420324"/>
    <lineage>
        <taxon>Bacteria</taxon>
        <taxon>Pseudomonadati</taxon>
        <taxon>Pseudomonadota</taxon>
        <taxon>Alphaproteobacteria</taxon>
        <taxon>Hyphomicrobiales</taxon>
        <taxon>Methylobacteriaceae</taxon>
        <taxon>Microvirga</taxon>
    </lineage>
</organism>